<evidence type="ECO:0000313" key="2">
    <source>
        <dbReference type="EMBL" id="OGM81048.1"/>
    </source>
</evidence>
<organism evidence="2 3">
    <name type="scientific">Candidatus Woesebacteria bacterium RIFOXYB1_FULL_41_13</name>
    <dbReference type="NCBI Taxonomy" id="1802540"/>
    <lineage>
        <taxon>Bacteria</taxon>
        <taxon>Candidatus Woeseibacteriota</taxon>
    </lineage>
</organism>
<dbReference type="InterPro" id="IPR019219">
    <property type="entry name" value="DUF2130"/>
</dbReference>
<dbReference type="EMBL" id="MGIA01000018">
    <property type="protein sequence ID" value="OGM81048.1"/>
    <property type="molecule type" value="Genomic_DNA"/>
</dbReference>
<feature type="coiled-coil region" evidence="1">
    <location>
        <begin position="39"/>
        <end position="158"/>
    </location>
</feature>
<dbReference type="Proteomes" id="UP000178937">
    <property type="component" value="Unassembled WGS sequence"/>
</dbReference>
<gene>
    <name evidence="2" type="ORF">A2393_02150</name>
</gene>
<evidence type="ECO:0008006" key="4">
    <source>
        <dbReference type="Google" id="ProtNLM"/>
    </source>
</evidence>
<protein>
    <recommendedName>
        <fullName evidence="4">DUF2130 domain-containing protein</fullName>
    </recommendedName>
</protein>
<name>A0A1F8CZ97_9BACT</name>
<evidence type="ECO:0000256" key="1">
    <source>
        <dbReference type="SAM" id="Coils"/>
    </source>
</evidence>
<evidence type="ECO:0000313" key="3">
    <source>
        <dbReference type="Proteomes" id="UP000178937"/>
    </source>
</evidence>
<dbReference type="Pfam" id="PF09903">
    <property type="entry name" value="DUF2130"/>
    <property type="match status" value="1"/>
</dbReference>
<dbReference type="STRING" id="1802540.A2393_02150"/>
<comment type="caution">
    <text evidence="2">The sequence shown here is derived from an EMBL/GenBank/DDBJ whole genome shotgun (WGS) entry which is preliminary data.</text>
</comment>
<accession>A0A1F8CZ97</accession>
<proteinExistence type="predicted"/>
<dbReference type="AlphaFoldDB" id="A0A1F8CZ97"/>
<sequence>MIKANFILNNLPSQKCTKRVIIFLPMENTIKCPKCGEEIEISEALKHQLEEAVRIEERDKAQKEAGREVEAERERNKKLMLQIDELLGEVRKLREKDEERDIEMKRKLLDEEGKIREETRKKLEEEHKLTDLQKDRKLGEALEQIEDLKAKIQKGSQQTQGEVLELEIEEKLKKEFPTDKVSEIKKGQRGADVAQEVFDKLGRRCGMILWESKNAEWSATWIGKLKEDQRQAKADLSVLITVNLPEGVESFAYKDGVWIVSWKHFIPLAWSLRFNLVSLYHERTSSEGKDEKMKILYQYLIGPEFKNRVEGIVDAFTNLQDELEKEKRYFNIKWARQEKEIRRVIDHTHGMYGDLQGVIGKSLPEIKSLELEDGDERG</sequence>
<reference evidence="2 3" key="1">
    <citation type="journal article" date="2016" name="Nat. Commun.">
        <title>Thousands of microbial genomes shed light on interconnected biogeochemical processes in an aquifer system.</title>
        <authorList>
            <person name="Anantharaman K."/>
            <person name="Brown C.T."/>
            <person name="Hug L.A."/>
            <person name="Sharon I."/>
            <person name="Castelle C.J."/>
            <person name="Probst A.J."/>
            <person name="Thomas B.C."/>
            <person name="Singh A."/>
            <person name="Wilkins M.J."/>
            <person name="Karaoz U."/>
            <person name="Brodie E.L."/>
            <person name="Williams K.H."/>
            <person name="Hubbard S.S."/>
            <person name="Banfield J.F."/>
        </authorList>
    </citation>
    <scope>NUCLEOTIDE SEQUENCE [LARGE SCALE GENOMIC DNA]</scope>
</reference>
<keyword evidence="1" id="KW-0175">Coiled coil</keyword>